<dbReference type="Proteomes" id="UP000619545">
    <property type="component" value="Unassembled WGS sequence"/>
</dbReference>
<keyword evidence="6 7" id="KW-0687">Ribonucleoprotein</keyword>
<dbReference type="GO" id="GO:0030515">
    <property type="term" value="F:snoRNA binding"/>
    <property type="evidence" value="ECO:0007669"/>
    <property type="project" value="InterPro"/>
</dbReference>
<dbReference type="RefSeq" id="WP_011018790.1">
    <property type="nucleotide sequence ID" value="NZ_DUJS01000004.1"/>
</dbReference>
<dbReference type="HAMAP" id="MF_00803">
    <property type="entry name" value="Nop10"/>
    <property type="match status" value="1"/>
</dbReference>
<organism evidence="8 9">
    <name type="scientific">Methanopyrus kandleri</name>
    <dbReference type="NCBI Taxonomy" id="2320"/>
    <lineage>
        <taxon>Archaea</taxon>
        <taxon>Methanobacteriati</taxon>
        <taxon>Methanobacteriota</taxon>
        <taxon>Methanomada group</taxon>
        <taxon>Methanopyri</taxon>
        <taxon>Methanopyrales</taxon>
        <taxon>Methanopyraceae</taxon>
        <taxon>Methanopyrus</taxon>
    </lineage>
</organism>
<dbReference type="GeneID" id="1477723"/>
<dbReference type="PANTHER" id="PTHR13305">
    <property type="entry name" value="RIBOSOME BIOGENESIS PROTEIN NOP10"/>
    <property type="match status" value="1"/>
</dbReference>
<name>A0A832TAB7_9EURY</name>
<keyword evidence="5 7" id="KW-0698">rRNA processing</keyword>
<evidence type="ECO:0000313" key="9">
    <source>
        <dbReference type="Proteomes" id="UP000619545"/>
    </source>
</evidence>
<dbReference type="AlphaFoldDB" id="A0A832TAB7"/>
<sequence length="66" mass="7755">MPKRLRRCKECGEYTLQRDKCPHCGGDLEVPHPHRFSPEDPYGKYRRKLKKRVWAEKFGPPSGEGD</sequence>
<evidence type="ECO:0000256" key="1">
    <source>
        <dbReference type="ARBA" id="ARBA00002325"/>
    </source>
</evidence>
<dbReference type="Gene3D" id="2.20.28.40">
    <property type="entry name" value="H/ACA ribonucleoprotein complex, subunit Nop10"/>
    <property type="match status" value="1"/>
</dbReference>
<protein>
    <recommendedName>
        <fullName evidence="3 7">Ribosome biogenesis protein Nop10</fullName>
    </recommendedName>
</protein>
<keyword evidence="4 7" id="KW-0690">Ribosome biogenesis</keyword>
<evidence type="ECO:0000256" key="7">
    <source>
        <dbReference type="HAMAP-Rule" id="MF_00803"/>
    </source>
</evidence>
<evidence type="ECO:0000256" key="4">
    <source>
        <dbReference type="ARBA" id="ARBA00022517"/>
    </source>
</evidence>
<accession>A0A832TAB7</accession>
<evidence type="ECO:0000256" key="5">
    <source>
        <dbReference type="ARBA" id="ARBA00022552"/>
    </source>
</evidence>
<comment type="similarity">
    <text evidence="2 7">Belongs to the NOP10 family.</text>
</comment>
<dbReference type="GO" id="GO:0006364">
    <property type="term" value="P:rRNA processing"/>
    <property type="evidence" value="ECO:0007669"/>
    <property type="project" value="UniProtKB-UniRule"/>
</dbReference>
<dbReference type="Pfam" id="PF04135">
    <property type="entry name" value="Nop10p"/>
    <property type="match status" value="1"/>
</dbReference>
<comment type="function">
    <text evidence="1 7">Involved in ribosome biogenesis; more specifically in 18S rRNA pseudouridylation and in cleavage of pre-rRNA.</text>
</comment>
<dbReference type="InterPro" id="IPR023532">
    <property type="entry name" value="Nop10_arc-typ"/>
</dbReference>
<reference evidence="8" key="1">
    <citation type="journal article" date="2020" name="bioRxiv">
        <title>A rank-normalized archaeal taxonomy based on genome phylogeny resolves widespread incomplete and uneven classifications.</title>
        <authorList>
            <person name="Rinke C."/>
            <person name="Chuvochina M."/>
            <person name="Mussig A.J."/>
            <person name="Chaumeil P.-A."/>
            <person name="Waite D.W."/>
            <person name="Whitman W.B."/>
            <person name="Parks D.H."/>
            <person name="Hugenholtz P."/>
        </authorList>
    </citation>
    <scope>NUCLEOTIDE SEQUENCE</scope>
    <source>
        <strain evidence="8">UBA8853</strain>
    </source>
</reference>
<dbReference type="GO" id="GO:1990904">
    <property type="term" value="C:ribonucleoprotein complex"/>
    <property type="evidence" value="ECO:0007669"/>
    <property type="project" value="UniProtKB-KW"/>
</dbReference>
<dbReference type="OMA" id="CGEYTLQ"/>
<evidence type="ECO:0000256" key="3">
    <source>
        <dbReference type="ARBA" id="ARBA00018821"/>
    </source>
</evidence>
<proteinExistence type="inferred from homology"/>
<dbReference type="InterPro" id="IPR007264">
    <property type="entry name" value="H/ACA_rnp_Nop10"/>
</dbReference>
<dbReference type="EMBL" id="DUJS01000004">
    <property type="protein sequence ID" value="HII70421.1"/>
    <property type="molecule type" value="Genomic_DNA"/>
</dbReference>
<dbReference type="SUPFAM" id="SSF144210">
    <property type="entry name" value="Nop10-like SnoRNP"/>
    <property type="match status" value="1"/>
</dbReference>
<evidence type="ECO:0000256" key="6">
    <source>
        <dbReference type="ARBA" id="ARBA00023274"/>
    </source>
</evidence>
<dbReference type="GO" id="GO:0001522">
    <property type="term" value="P:pseudouridine synthesis"/>
    <property type="evidence" value="ECO:0007669"/>
    <property type="project" value="InterPro"/>
</dbReference>
<comment type="caution">
    <text evidence="8">The sequence shown here is derived from an EMBL/GenBank/DDBJ whole genome shotgun (WGS) entry which is preliminary data.</text>
</comment>
<dbReference type="InterPro" id="IPR036756">
    <property type="entry name" value="H/ACA_rnp_Nop10_sf"/>
</dbReference>
<dbReference type="PANTHER" id="PTHR13305:SF0">
    <property type="entry name" value="H_ACA RIBONUCLEOPROTEIN COMPLEX SUBUNIT 3"/>
    <property type="match status" value="1"/>
</dbReference>
<evidence type="ECO:0000313" key="8">
    <source>
        <dbReference type="EMBL" id="HII70421.1"/>
    </source>
</evidence>
<dbReference type="NCBIfam" id="NF009623">
    <property type="entry name" value="PRK13130.1"/>
    <property type="match status" value="1"/>
</dbReference>
<evidence type="ECO:0000256" key="2">
    <source>
        <dbReference type="ARBA" id="ARBA00009462"/>
    </source>
</evidence>
<gene>
    <name evidence="7" type="primary">nop10</name>
    <name evidence="8" type="ORF">HA336_04220</name>
</gene>
<dbReference type="SMR" id="A0A832TAB7"/>